<dbReference type="InterPro" id="IPR058163">
    <property type="entry name" value="LysR-type_TF_proteobact-type"/>
</dbReference>
<dbReference type="EMBL" id="CP001157">
    <property type="protein sequence ID" value="ACO78680.1"/>
    <property type="molecule type" value="Genomic_DNA"/>
</dbReference>
<dbReference type="PROSITE" id="PS50931">
    <property type="entry name" value="HTH_LYSR"/>
    <property type="match status" value="1"/>
</dbReference>
<dbReference type="FunFam" id="1.10.10.10:FF:000038">
    <property type="entry name" value="Glycine cleavage system transcriptional activator"/>
    <property type="match status" value="1"/>
</dbReference>
<dbReference type="GO" id="GO:0003700">
    <property type="term" value="F:DNA-binding transcription factor activity"/>
    <property type="evidence" value="ECO:0007669"/>
    <property type="project" value="InterPro"/>
</dbReference>
<dbReference type="GO" id="GO:0043565">
    <property type="term" value="F:sequence-specific DNA binding"/>
    <property type="evidence" value="ECO:0007669"/>
    <property type="project" value="TreeGrafter"/>
</dbReference>
<dbReference type="Gene3D" id="1.10.10.10">
    <property type="entry name" value="Winged helix-like DNA-binding domain superfamily/Winged helix DNA-binding domain"/>
    <property type="match status" value="1"/>
</dbReference>
<dbReference type="eggNOG" id="COG0583">
    <property type="taxonomic scope" value="Bacteria"/>
</dbReference>
<dbReference type="OrthoDB" id="5526340at2"/>
<dbReference type="SUPFAM" id="SSF53850">
    <property type="entry name" value="Periplasmic binding protein-like II"/>
    <property type="match status" value="1"/>
</dbReference>
<dbReference type="FunFam" id="3.40.190.10:FF:000017">
    <property type="entry name" value="Glycine cleavage system transcriptional activator"/>
    <property type="match status" value="1"/>
</dbReference>
<keyword evidence="3" id="KW-0822">Tryptophan biosynthesis</keyword>
<organism evidence="11 12">
    <name type="scientific">Azotobacter vinelandii (strain DJ / ATCC BAA-1303)</name>
    <dbReference type="NCBI Taxonomy" id="322710"/>
    <lineage>
        <taxon>Bacteria</taxon>
        <taxon>Pseudomonadati</taxon>
        <taxon>Pseudomonadota</taxon>
        <taxon>Gammaproteobacteria</taxon>
        <taxon>Pseudomonadales</taxon>
        <taxon>Pseudomonadaceae</taxon>
        <taxon>Azotobacter</taxon>
    </lineage>
</organism>
<dbReference type="AlphaFoldDB" id="C1DIJ9"/>
<keyword evidence="5" id="KW-0238">DNA-binding</keyword>
<dbReference type="PANTHER" id="PTHR30537">
    <property type="entry name" value="HTH-TYPE TRANSCRIPTIONAL REGULATOR"/>
    <property type="match status" value="1"/>
</dbReference>
<evidence type="ECO:0000256" key="1">
    <source>
        <dbReference type="ARBA" id="ARBA00009437"/>
    </source>
</evidence>
<dbReference type="RefSeq" id="WP_012701073.1">
    <property type="nucleotide sequence ID" value="NC_012560.1"/>
</dbReference>
<dbReference type="Gene3D" id="3.40.190.10">
    <property type="entry name" value="Periplasmic binding protein-like II"/>
    <property type="match status" value="2"/>
</dbReference>
<evidence type="ECO:0000256" key="3">
    <source>
        <dbReference type="ARBA" id="ARBA00022822"/>
    </source>
</evidence>
<keyword evidence="2" id="KW-0678">Repressor</keyword>
<evidence type="ECO:0000256" key="9">
    <source>
        <dbReference type="ARBA" id="ARBA00077124"/>
    </source>
</evidence>
<dbReference type="Proteomes" id="UP000002424">
    <property type="component" value="Chromosome"/>
</dbReference>
<accession>C1DIJ9</accession>
<dbReference type="HOGENOM" id="CLU_039613_37_1_6"/>
<protein>
    <recommendedName>
        <fullName evidence="8">HTH-type transcriptional regulator TrpI</fullName>
    </recommendedName>
    <alternativeName>
        <fullName evidence="9">TrpBA operon transcriptional activator</fullName>
    </alternativeName>
</protein>
<gene>
    <name evidence="11" type="ordered locus">Avin_24960</name>
</gene>
<dbReference type="GO" id="GO:0009891">
    <property type="term" value="P:positive regulation of biosynthetic process"/>
    <property type="evidence" value="ECO:0007669"/>
    <property type="project" value="UniProtKB-ARBA"/>
</dbReference>
<keyword evidence="4" id="KW-0805">Transcription regulation</keyword>
<dbReference type="PANTHER" id="PTHR30537:SF26">
    <property type="entry name" value="GLYCINE CLEAVAGE SYSTEM TRANSCRIPTIONAL ACTIVATOR"/>
    <property type="match status" value="1"/>
</dbReference>
<evidence type="ECO:0000256" key="4">
    <source>
        <dbReference type="ARBA" id="ARBA00023015"/>
    </source>
</evidence>
<evidence type="ECO:0000256" key="8">
    <source>
        <dbReference type="ARBA" id="ARBA00067891"/>
    </source>
</evidence>
<comment type="similarity">
    <text evidence="1">Belongs to the LysR transcriptional regulatory family.</text>
</comment>
<sequence>MRRKIPSTTTLIAFDSAARHESFTKAAKELSLTQGAVCRQIGGLEEFLGVKLFRRTRRGVEITEAGRIYSRQIANQLDAMERDTLSLMAHQGRSRTIELAVMPTFAMCWLIPRLKSFYDANPEVRINLTTQTRPFLFDQTEFDAALYHGLAGWPGTEAFFLMREEAVPVCSPRLLAGRRNLTPEEIAAMPLLQQTTRPYAWRSWFASLGMSVAGSMGGMRLELFTMLAKAAAQDMGVALMPPMLIEAELASGQLVVAMNHCALSDSAYFLILPEAKVEDPTLLAFRDWLEKEAHGYTPPAVGLE</sequence>
<evidence type="ECO:0000259" key="10">
    <source>
        <dbReference type="PROSITE" id="PS50931"/>
    </source>
</evidence>
<evidence type="ECO:0000256" key="5">
    <source>
        <dbReference type="ARBA" id="ARBA00023125"/>
    </source>
</evidence>
<dbReference type="PRINTS" id="PR00039">
    <property type="entry name" value="HTHLYSR"/>
</dbReference>
<reference evidence="11 12" key="1">
    <citation type="journal article" date="2009" name="J. Bacteriol.">
        <title>Genome sequence of Azotobacter vinelandii, an obligate aerobe specialized to support diverse anaerobic metabolic processes.</title>
        <authorList>
            <person name="Setubal J.C."/>
            <person name="dos Santos P."/>
            <person name="Goldman B.S."/>
            <person name="Ertesvag H."/>
            <person name="Espin G."/>
            <person name="Rubio L.M."/>
            <person name="Valla S."/>
            <person name="Almeida N.F."/>
            <person name="Balasubramanian D."/>
            <person name="Cromes L."/>
            <person name="Curatti L."/>
            <person name="Du Z."/>
            <person name="Godsy E."/>
            <person name="Goodner B."/>
            <person name="Hellner-Burris K."/>
            <person name="Hernandez J.A."/>
            <person name="Houmiel K."/>
            <person name="Imperial J."/>
            <person name="Kennedy C."/>
            <person name="Larson T.J."/>
            <person name="Latreille P."/>
            <person name="Ligon L.S."/>
            <person name="Lu J."/>
            <person name="Maerk M."/>
            <person name="Miller N.M."/>
            <person name="Norton S."/>
            <person name="O'Carroll I.P."/>
            <person name="Paulsen I."/>
            <person name="Raulfs E.C."/>
            <person name="Roemer R."/>
            <person name="Rosser J."/>
            <person name="Segura D."/>
            <person name="Slater S."/>
            <person name="Stricklin S.L."/>
            <person name="Studholme D.J."/>
            <person name="Sun J."/>
            <person name="Viana C.J."/>
            <person name="Wallin E."/>
            <person name="Wang B."/>
            <person name="Wheeler C."/>
            <person name="Zhu H."/>
            <person name="Dean D.R."/>
            <person name="Dixon R."/>
            <person name="Wood D."/>
        </authorList>
    </citation>
    <scope>NUCLEOTIDE SEQUENCE [LARGE SCALE GENOMIC DNA]</scope>
    <source>
        <strain evidence="12">DJ / ATCC BAA-1303</strain>
    </source>
</reference>
<dbReference type="GO" id="GO:0006351">
    <property type="term" value="P:DNA-templated transcription"/>
    <property type="evidence" value="ECO:0007669"/>
    <property type="project" value="TreeGrafter"/>
</dbReference>
<evidence type="ECO:0000256" key="7">
    <source>
        <dbReference type="ARBA" id="ARBA00023163"/>
    </source>
</evidence>
<keyword evidence="12" id="KW-1185">Reference proteome</keyword>
<dbReference type="GeneID" id="88185660"/>
<evidence type="ECO:0000256" key="6">
    <source>
        <dbReference type="ARBA" id="ARBA00023141"/>
    </source>
</evidence>
<evidence type="ECO:0000313" key="12">
    <source>
        <dbReference type="Proteomes" id="UP000002424"/>
    </source>
</evidence>
<evidence type="ECO:0000256" key="2">
    <source>
        <dbReference type="ARBA" id="ARBA00022491"/>
    </source>
</evidence>
<dbReference type="EnsemblBacteria" id="ACO78680">
    <property type="protein sequence ID" value="ACO78680"/>
    <property type="gene ID" value="Avin_24960"/>
</dbReference>
<dbReference type="InterPro" id="IPR000847">
    <property type="entry name" value="LysR_HTH_N"/>
</dbReference>
<dbReference type="InterPro" id="IPR005119">
    <property type="entry name" value="LysR_subst-bd"/>
</dbReference>
<keyword evidence="6" id="KW-0057">Aromatic amino acid biosynthesis</keyword>
<dbReference type="InterPro" id="IPR036388">
    <property type="entry name" value="WH-like_DNA-bd_sf"/>
</dbReference>
<dbReference type="CDD" id="cd08481">
    <property type="entry name" value="PBP2_GcdR_like"/>
    <property type="match status" value="1"/>
</dbReference>
<feature type="domain" description="HTH lysR-type" evidence="10">
    <location>
        <begin position="6"/>
        <end position="63"/>
    </location>
</feature>
<proteinExistence type="inferred from homology"/>
<dbReference type="KEGG" id="avn:Avin_24960"/>
<name>C1DIJ9_AZOVD</name>
<dbReference type="InterPro" id="IPR036390">
    <property type="entry name" value="WH_DNA-bd_sf"/>
</dbReference>
<evidence type="ECO:0000313" key="11">
    <source>
        <dbReference type="EMBL" id="ACO78680.1"/>
    </source>
</evidence>
<dbReference type="STRING" id="322710.Avin_24960"/>
<keyword evidence="7" id="KW-0804">Transcription</keyword>
<dbReference type="SUPFAM" id="SSF46785">
    <property type="entry name" value="Winged helix' DNA-binding domain"/>
    <property type="match status" value="1"/>
</dbReference>
<dbReference type="Pfam" id="PF03466">
    <property type="entry name" value="LysR_substrate"/>
    <property type="match status" value="1"/>
</dbReference>
<dbReference type="GO" id="GO:0000162">
    <property type="term" value="P:L-tryptophan biosynthetic process"/>
    <property type="evidence" value="ECO:0007669"/>
    <property type="project" value="UniProtKB-KW"/>
</dbReference>
<keyword evidence="3" id="KW-0028">Amino-acid biosynthesis</keyword>
<dbReference type="Pfam" id="PF00126">
    <property type="entry name" value="HTH_1"/>
    <property type="match status" value="1"/>
</dbReference>